<name>A0A371H229_MUCPR</name>
<keyword evidence="1" id="KW-0732">Signal</keyword>
<dbReference type="AlphaFoldDB" id="A0A371H229"/>
<dbReference type="EMBL" id="QJKJ01003802">
    <property type="protein sequence ID" value="RDX96841.1"/>
    <property type="molecule type" value="Genomic_DNA"/>
</dbReference>
<evidence type="ECO:0000313" key="3">
    <source>
        <dbReference type="Proteomes" id="UP000257109"/>
    </source>
</evidence>
<gene>
    <name evidence="2" type="primary">MAIL3</name>
    <name evidence="2" type="ORF">CR513_20453</name>
</gene>
<dbReference type="Proteomes" id="UP000257109">
    <property type="component" value="Unassembled WGS sequence"/>
</dbReference>
<protein>
    <submittedName>
        <fullName evidence="2">Serine/threonine-protein phosphatase 7 long form-like protein</fullName>
    </submittedName>
</protein>
<organism evidence="2 3">
    <name type="scientific">Mucuna pruriens</name>
    <name type="common">Velvet bean</name>
    <name type="synonym">Dolichos pruriens</name>
    <dbReference type="NCBI Taxonomy" id="157652"/>
    <lineage>
        <taxon>Eukaryota</taxon>
        <taxon>Viridiplantae</taxon>
        <taxon>Streptophyta</taxon>
        <taxon>Embryophyta</taxon>
        <taxon>Tracheophyta</taxon>
        <taxon>Spermatophyta</taxon>
        <taxon>Magnoliopsida</taxon>
        <taxon>eudicotyledons</taxon>
        <taxon>Gunneridae</taxon>
        <taxon>Pentapetalae</taxon>
        <taxon>rosids</taxon>
        <taxon>fabids</taxon>
        <taxon>Fabales</taxon>
        <taxon>Fabaceae</taxon>
        <taxon>Papilionoideae</taxon>
        <taxon>50 kb inversion clade</taxon>
        <taxon>NPAAA clade</taxon>
        <taxon>indigoferoid/millettioid clade</taxon>
        <taxon>Phaseoleae</taxon>
        <taxon>Mucuna</taxon>
    </lineage>
</organism>
<dbReference type="OrthoDB" id="1435547at2759"/>
<feature type="chain" id="PRO_5016771266" evidence="1">
    <location>
        <begin position="21"/>
        <end position="99"/>
    </location>
</feature>
<accession>A0A371H229</accession>
<evidence type="ECO:0000256" key="1">
    <source>
        <dbReference type="SAM" id="SignalP"/>
    </source>
</evidence>
<proteinExistence type="predicted"/>
<comment type="caution">
    <text evidence="2">The sequence shown here is derived from an EMBL/GenBank/DDBJ whole genome shotgun (WGS) entry which is preliminary data.</text>
</comment>
<feature type="signal peptide" evidence="1">
    <location>
        <begin position="1"/>
        <end position="20"/>
    </location>
</feature>
<reference evidence="2" key="1">
    <citation type="submission" date="2018-05" db="EMBL/GenBank/DDBJ databases">
        <title>Draft genome of Mucuna pruriens seed.</title>
        <authorList>
            <person name="Nnadi N.E."/>
            <person name="Vos R."/>
            <person name="Hasami M.H."/>
            <person name="Devisetty U.K."/>
            <person name="Aguiy J.C."/>
        </authorList>
    </citation>
    <scope>NUCLEOTIDE SEQUENCE [LARGE SCALE GENOMIC DNA]</scope>
    <source>
        <strain evidence="2">JCA_2017</strain>
    </source>
</reference>
<keyword evidence="3" id="KW-1185">Reference proteome</keyword>
<feature type="non-terminal residue" evidence="2">
    <location>
        <position position="99"/>
    </location>
</feature>
<sequence>MVNRLVISLICFCIIEWHHPDRVMHQFGMVQHIMFLPCQPNVVHDLSAKGKGNIDWCIQHMCLLISRTNNMALFVAITWCGTDNTLDNEVAKLVLKKVI</sequence>
<feature type="non-terminal residue" evidence="2">
    <location>
        <position position="1"/>
    </location>
</feature>
<evidence type="ECO:0000313" key="2">
    <source>
        <dbReference type="EMBL" id="RDX96841.1"/>
    </source>
</evidence>